<dbReference type="InterPro" id="IPR036291">
    <property type="entry name" value="NAD(P)-bd_dom_sf"/>
</dbReference>
<accession>A0A8J5XG64</accession>
<evidence type="ECO:0000313" key="1">
    <source>
        <dbReference type="EMBL" id="KAG8463483.1"/>
    </source>
</evidence>
<sequence>MTRPSAAALVQYMCNPMHTALGIYLLRLVGAPAVAQPPPVLLHGQTVLVAGGTAGIGRAIAGALAAAGAEVHITGRTKEAGERAARELGCTAYHCVDHSNVHEVRRFAERFAIDTLGGRPLDCLVNNVAMMMNGFERTSEGHEKACALNLIGFHVLTTALLPALERSACARVVNVVSAGMLLFGLDTSALRDLDDGAAGWAAPGGYDAIRAYALTHRARVCLTAHWAEQQDARERAGSRAVRFSCAHPGWVETPGLRGADAMRAWYTLTRATLRTPAEGADTPVWLAAGLDRIGGAGARADKPVFAARNGAFYWDRAPRATHLPFARTAESADQLARLVEFCDARSRA</sequence>
<protein>
    <submittedName>
        <fullName evidence="1">Uncharacterized protein</fullName>
    </submittedName>
</protein>
<dbReference type="OMA" id="TYIMTTA"/>
<dbReference type="PANTHER" id="PTHR44656">
    <property type="entry name" value="DEHYDROGENASE/REDUCTASE SDR FAMILY MEMBER 12"/>
    <property type="match status" value="1"/>
</dbReference>
<dbReference type="AlphaFoldDB" id="A0A8J5XG64"/>
<dbReference type="EMBL" id="JAGTXO010000016">
    <property type="protein sequence ID" value="KAG8463483.1"/>
    <property type="molecule type" value="Genomic_DNA"/>
</dbReference>
<proteinExistence type="predicted"/>
<organism evidence="1 2">
    <name type="scientific">Diacronema lutheri</name>
    <name type="common">Unicellular marine alga</name>
    <name type="synonym">Monochrysis lutheri</name>
    <dbReference type="NCBI Taxonomy" id="2081491"/>
    <lineage>
        <taxon>Eukaryota</taxon>
        <taxon>Haptista</taxon>
        <taxon>Haptophyta</taxon>
        <taxon>Pavlovophyceae</taxon>
        <taxon>Pavlovales</taxon>
        <taxon>Pavlovaceae</taxon>
        <taxon>Diacronema</taxon>
    </lineage>
</organism>
<comment type="caution">
    <text evidence="1">The sequence shown here is derived from an EMBL/GenBank/DDBJ whole genome shotgun (WGS) entry which is preliminary data.</text>
</comment>
<dbReference type="SUPFAM" id="SSF51735">
    <property type="entry name" value="NAD(P)-binding Rossmann-fold domains"/>
    <property type="match status" value="1"/>
</dbReference>
<dbReference type="Proteomes" id="UP000751190">
    <property type="component" value="Unassembled WGS sequence"/>
</dbReference>
<dbReference type="PANTHER" id="PTHR44656:SF7">
    <property type="entry name" value="DEHYDROGENASE_REDUCTASE SDR FAMILY MEMBER 12"/>
    <property type="match status" value="1"/>
</dbReference>
<dbReference type="InterPro" id="IPR002347">
    <property type="entry name" value="SDR_fam"/>
</dbReference>
<dbReference type="Pfam" id="PF00106">
    <property type="entry name" value="adh_short"/>
    <property type="match status" value="1"/>
</dbReference>
<dbReference type="PRINTS" id="PR00081">
    <property type="entry name" value="GDHRDH"/>
</dbReference>
<dbReference type="Gene3D" id="3.40.50.720">
    <property type="entry name" value="NAD(P)-binding Rossmann-like Domain"/>
    <property type="match status" value="1"/>
</dbReference>
<dbReference type="OrthoDB" id="417891at2759"/>
<keyword evidence="2" id="KW-1185">Reference proteome</keyword>
<gene>
    <name evidence="1" type="ORF">KFE25_004994</name>
</gene>
<reference evidence="1" key="1">
    <citation type="submission" date="2021-05" db="EMBL/GenBank/DDBJ databases">
        <title>The genome of the haptophyte Pavlova lutheri (Diacronema luteri, Pavlovales) - a model for lipid biosynthesis in eukaryotic algae.</title>
        <authorList>
            <person name="Hulatt C.J."/>
            <person name="Posewitz M.C."/>
        </authorList>
    </citation>
    <scope>NUCLEOTIDE SEQUENCE</scope>
    <source>
        <strain evidence="1">NIVA-4/92</strain>
    </source>
</reference>
<evidence type="ECO:0000313" key="2">
    <source>
        <dbReference type="Proteomes" id="UP000751190"/>
    </source>
</evidence>
<name>A0A8J5XG64_DIALT</name>
<dbReference type="InterPro" id="IPR052992">
    <property type="entry name" value="SDR_member_12"/>
</dbReference>